<feature type="domain" description="UVR" evidence="2">
    <location>
        <begin position="51"/>
        <end position="86"/>
    </location>
</feature>
<dbReference type="HOGENOM" id="CLU_019201_0_0_1"/>
<dbReference type="KEGG" id="smo:SELMODRAFT_175826"/>
<evidence type="ECO:0000259" key="2">
    <source>
        <dbReference type="PROSITE" id="PS50151"/>
    </source>
</evidence>
<feature type="compositionally biased region" description="Basic and acidic residues" evidence="1">
    <location>
        <begin position="271"/>
        <end position="290"/>
    </location>
</feature>
<dbReference type="PROSITE" id="PS50151">
    <property type="entry name" value="UVR"/>
    <property type="match status" value="1"/>
</dbReference>
<evidence type="ECO:0000256" key="1">
    <source>
        <dbReference type="SAM" id="MobiDB-lite"/>
    </source>
</evidence>
<dbReference type="EMBL" id="GL377597">
    <property type="protein sequence ID" value="EFJ21903.1"/>
    <property type="molecule type" value="Genomic_DNA"/>
</dbReference>
<feature type="compositionally biased region" description="Polar residues" evidence="1">
    <location>
        <begin position="193"/>
        <end position="202"/>
    </location>
</feature>
<dbReference type="STRING" id="88036.D8S0C5"/>
<dbReference type="OMA" id="MASTHPC"/>
<dbReference type="InParanoid" id="D8S0C5"/>
<dbReference type="eggNOG" id="ENOG502QQS3">
    <property type="taxonomic scope" value="Eukaryota"/>
</dbReference>
<dbReference type="GO" id="GO:0010343">
    <property type="term" value="P:singlet oxygen-mediated programmed cell death"/>
    <property type="evidence" value="ECO:0007669"/>
    <property type="project" value="InterPro"/>
</dbReference>
<dbReference type="PANTHER" id="PTHR33917">
    <property type="entry name" value="PROTEIN EXECUTER 1, CHLOROPLASTIC"/>
    <property type="match status" value="1"/>
</dbReference>
<dbReference type="AlphaFoldDB" id="D8S0C5"/>
<dbReference type="OrthoDB" id="722566at2759"/>
<dbReference type="Pfam" id="PF12014">
    <property type="entry name" value="Cyclin_D1_bind"/>
    <property type="match status" value="1"/>
</dbReference>
<reference evidence="3 4" key="1">
    <citation type="journal article" date="2011" name="Science">
        <title>The Selaginella genome identifies genetic changes associated with the evolution of vascular plants.</title>
        <authorList>
            <person name="Banks J.A."/>
            <person name="Nishiyama T."/>
            <person name="Hasebe M."/>
            <person name="Bowman J.L."/>
            <person name="Gribskov M."/>
            <person name="dePamphilis C."/>
            <person name="Albert V.A."/>
            <person name="Aono N."/>
            <person name="Aoyama T."/>
            <person name="Ambrose B.A."/>
            <person name="Ashton N.W."/>
            <person name="Axtell M.J."/>
            <person name="Barker E."/>
            <person name="Barker M.S."/>
            <person name="Bennetzen J.L."/>
            <person name="Bonawitz N.D."/>
            <person name="Chapple C."/>
            <person name="Cheng C."/>
            <person name="Correa L.G."/>
            <person name="Dacre M."/>
            <person name="DeBarry J."/>
            <person name="Dreyer I."/>
            <person name="Elias M."/>
            <person name="Engstrom E.M."/>
            <person name="Estelle M."/>
            <person name="Feng L."/>
            <person name="Finet C."/>
            <person name="Floyd S.K."/>
            <person name="Frommer W.B."/>
            <person name="Fujita T."/>
            <person name="Gramzow L."/>
            <person name="Gutensohn M."/>
            <person name="Harholt J."/>
            <person name="Hattori M."/>
            <person name="Heyl A."/>
            <person name="Hirai T."/>
            <person name="Hiwatashi Y."/>
            <person name="Ishikawa M."/>
            <person name="Iwata M."/>
            <person name="Karol K.G."/>
            <person name="Koehler B."/>
            <person name="Kolukisaoglu U."/>
            <person name="Kubo M."/>
            <person name="Kurata T."/>
            <person name="Lalonde S."/>
            <person name="Li K."/>
            <person name="Li Y."/>
            <person name="Litt A."/>
            <person name="Lyons E."/>
            <person name="Manning G."/>
            <person name="Maruyama T."/>
            <person name="Michael T.P."/>
            <person name="Mikami K."/>
            <person name="Miyazaki S."/>
            <person name="Morinaga S."/>
            <person name="Murata T."/>
            <person name="Mueller-Roeber B."/>
            <person name="Nelson D.R."/>
            <person name="Obara M."/>
            <person name="Oguri Y."/>
            <person name="Olmstead R.G."/>
            <person name="Onodera N."/>
            <person name="Petersen B.L."/>
            <person name="Pils B."/>
            <person name="Prigge M."/>
            <person name="Rensing S.A."/>
            <person name="Riano-Pachon D.M."/>
            <person name="Roberts A.W."/>
            <person name="Sato Y."/>
            <person name="Scheller H.V."/>
            <person name="Schulz B."/>
            <person name="Schulz C."/>
            <person name="Shakirov E.V."/>
            <person name="Shibagaki N."/>
            <person name="Shinohara N."/>
            <person name="Shippen D.E."/>
            <person name="Soerensen I."/>
            <person name="Sotooka R."/>
            <person name="Sugimoto N."/>
            <person name="Sugita M."/>
            <person name="Sumikawa N."/>
            <person name="Tanurdzic M."/>
            <person name="Theissen G."/>
            <person name="Ulvskov P."/>
            <person name="Wakazuki S."/>
            <person name="Weng J.K."/>
            <person name="Willats W.W."/>
            <person name="Wipf D."/>
            <person name="Wolf P.G."/>
            <person name="Yang L."/>
            <person name="Zimmer A.D."/>
            <person name="Zhu Q."/>
            <person name="Mitros T."/>
            <person name="Hellsten U."/>
            <person name="Loque D."/>
            <person name="Otillar R."/>
            <person name="Salamov A."/>
            <person name="Schmutz J."/>
            <person name="Shapiro H."/>
            <person name="Lindquist E."/>
            <person name="Lucas S."/>
            <person name="Rokhsar D."/>
            <person name="Grigoriev I.V."/>
        </authorList>
    </citation>
    <scope>NUCLEOTIDE SEQUENCE [LARGE SCALE GENOMIC DNA]</scope>
</reference>
<evidence type="ECO:0000313" key="4">
    <source>
        <dbReference type="Proteomes" id="UP000001514"/>
    </source>
</evidence>
<gene>
    <name evidence="3" type="ORF">SELMODRAFT_175826</name>
</gene>
<keyword evidence="4" id="KW-1185">Reference proteome</keyword>
<dbReference type="Pfam" id="PF02151">
    <property type="entry name" value="UVR"/>
    <property type="match status" value="1"/>
</dbReference>
<dbReference type="PANTHER" id="PTHR33917:SF3">
    <property type="entry name" value="PROTEIN EXECUTER 1, CHLOROPLASTIC"/>
    <property type="match status" value="1"/>
</dbReference>
<dbReference type="Proteomes" id="UP000001514">
    <property type="component" value="Unassembled WGS sequence"/>
</dbReference>
<dbReference type="GO" id="GO:0000304">
    <property type="term" value="P:response to singlet oxygen"/>
    <property type="evidence" value="ECO:0000318"/>
    <property type="project" value="GO_Central"/>
</dbReference>
<accession>D8S0C5</accession>
<feature type="region of interest" description="Disordered" evidence="1">
    <location>
        <begin position="190"/>
        <end position="226"/>
    </location>
</feature>
<dbReference type="InterPro" id="IPR044680">
    <property type="entry name" value="EX1/2"/>
</dbReference>
<protein>
    <recommendedName>
        <fullName evidence="2">UVR domain-containing protein</fullName>
    </recommendedName>
</protein>
<organism evidence="4">
    <name type="scientific">Selaginella moellendorffii</name>
    <name type="common">Spikemoss</name>
    <dbReference type="NCBI Taxonomy" id="88036"/>
    <lineage>
        <taxon>Eukaryota</taxon>
        <taxon>Viridiplantae</taxon>
        <taxon>Streptophyta</taxon>
        <taxon>Embryophyta</taxon>
        <taxon>Tracheophyta</taxon>
        <taxon>Lycopodiopsida</taxon>
        <taxon>Selaginellales</taxon>
        <taxon>Selaginellaceae</taxon>
        <taxon>Selaginella</taxon>
    </lineage>
</organism>
<dbReference type="GO" id="GO:0042651">
    <property type="term" value="C:thylakoid membrane"/>
    <property type="evidence" value="ECO:0000318"/>
    <property type="project" value="GO_Central"/>
</dbReference>
<feature type="region of interest" description="Disordered" evidence="1">
    <location>
        <begin position="259"/>
        <end position="303"/>
    </location>
</feature>
<proteinExistence type="predicted"/>
<name>D8S0C5_SELML</name>
<feature type="compositionally biased region" description="Basic and acidic residues" evidence="1">
    <location>
        <begin position="203"/>
        <end position="225"/>
    </location>
</feature>
<dbReference type="Gramene" id="EFJ21903">
    <property type="protein sequence ID" value="EFJ21903"/>
    <property type="gene ID" value="SELMODRAFT_175826"/>
</dbReference>
<evidence type="ECO:0000313" key="3">
    <source>
        <dbReference type="EMBL" id="EFJ21903.1"/>
    </source>
</evidence>
<sequence>MLSIAGKKFQQYLLKPRSLTTLEVVEDVQLVKEETEWDRWQSFFHEVEEQENLLSVLKFDLEEAVEEEDYSEATRIRNEMLDIRRRDTLGQLMGDLKTALEEERYEDAARIRDETDAGLVGWWAGAAEEGNDPFGRIINITSSQGRLVARGYSARQLVTAAPGVPLFEVFFKKDDDNGYQSQAVYLQRERTGADTTATGSENSGEKNEDGEGDDKVSDDLKSDEKDSLDEGLNRILAFLKGRMPDVKLRVFQATEPDKVEKDLPKIGDQLKSSEDNKKEEELGSSDDGKSPLENQLQEKQGKNAVTAEELVEMSVRLLIGRLMQNVPEDKVPVLPVRIPAKIVNKERDSFVFHIEDLLEEKISTTDAMSSWRLAVTAQPSELTSEHASKVLSQALPVKVSKEVADIIRLAVNYAQRRRGLAKTTAFQRIRLAKSTADPFNALYVGTLAPYSSQVIQLRQKYGNWQEDDKSNIDSDEFEFTEYVEAVKLVGDLHVPAGQVIFRAKTGRGSRLPHRGVYPDELGVVARFKGRGKVAEPGFKNPHWIDGELLLLDGKQGVGFLNGAQLCFVYSVPGQPFLILFRRAMIEENSL</sequence>
<dbReference type="InterPro" id="IPR001943">
    <property type="entry name" value="UVR_dom"/>
</dbReference>